<sequence length="47" mass="5117">MGVLPPAVLQSREEKVVDALVDGSTAEEDVDERDVESRAHCIRSLGH</sequence>
<dbReference type="Proteomes" id="UP000485058">
    <property type="component" value="Unassembled WGS sequence"/>
</dbReference>
<organism evidence="1 2">
    <name type="scientific">Haematococcus lacustris</name>
    <name type="common">Green alga</name>
    <name type="synonym">Haematococcus pluvialis</name>
    <dbReference type="NCBI Taxonomy" id="44745"/>
    <lineage>
        <taxon>Eukaryota</taxon>
        <taxon>Viridiplantae</taxon>
        <taxon>Chlorophyta</taxon>
        <taxon>core chlorophytes</taxon>
        <taxon>Chlorophyceae</taxon>
        <taxon>CS clade</taxon>
        <taxon>Chlamydomonadales</taxon>
        <taxon>Haematococcaceae</taxon>
        <taxon>Haematococcus</taxon>
    </lineage>
</organism>
<accession>A0A699YEF3</accession>
<dbReference type="EMBL" id="BLLF01000166">
    <property type="protein sequence ID" value="GFH08520.1"/>
    <property type="molecule type" value="Genomic_DNA"/>
</dbReference>
<proteinExistence type="predicted"/>
<dbReference type="AlphaFoldDB" id="A0A699YEF3"/>
<feature type="non-terminal residue" evidence="1">
    <location>
        <position position="47"/>
    </location>
</feature>
<protein>
    <submittedName>
        <fullName evidence="1">TFCD_C domain-containing protein</fullName>
    </submittedName>
</protein>
<evidence type="ECO:0000313" key="2">
    <source>
        <dbReference type="Proteomes" id="UP000485058"/>
    </source>
</evidence>
<evidence type="ECO:0000313" key="1">
    <source>
        <dbReference type="EMBL" id="GFH08520.1"/>
    </source>
</evidence>
<comment type="caution">
    <text evidence="1">The sequence shown here is derived from an EMBL/GenBank/DDBJ whole genome shotgun (WGS) entry which is preliminary data.</text>
</comment>
<reference evidence="1 2" key="1">
    <citation type="submission" date="2020-02" db="EMBL/GenBank/DDBJ databases">
        <title>Draft genome sequence of Haematococcus lacustris strain NIES-144.</title>
        <authorList>
            <person name="Morimoto D."/>
            <person name="Nakagawa S."/>
            <person name="Yoshida T."/>
            <person name="Sawayama S."/>
        </authorList>
    </citation>
    <scope>NUCLEOTIDE SEQUENCE [LARGE SCALE GENOMIC DNA]</scope>
    <source>
        <strain evidence="1 2">NIES-144</strain>
    </source>
</reference>
<name>A0A699YEF3_HAELA</name>
<keyword evidence="2" id="KW-1185">Reference proteome</keyword>
<gene>
    <name evidence="1" type="ORF">HaLaN_03498</name>
</gene>
<feature type="non-terminal residue" evidence="1">
    <location>
        <position position="1"/>
    </location>
</feature>